<keyword evidence="2" id="KW-1185">Reference proteome</keyword>
<reference evidence="2" key="1">
    <citation type="journal article" date="2019" name="Int. J. Syst. Evol. Microbiol.">
        <title>The Global Catalogue of Microorganisms (GCM) 10K type strain sequencing project: providing services to taxonomists for standard genome sequencing and annotation.</title>
        <authorList>
            <consortium name="The Broad Institute Genomics Platform"/>
            <consortium name="The Broad Institute Genome Sequencing Center for Infectious Disease"/>
            <person name="Wu L."/>
            <person name="Ma J."/>
        </authorList>
    </citation>
    <scope>NUCLEOTIDE SEQUENCE [LARGE SCALE GENOMIC DNA]</scope>
    <source>
        <strain evidence="2">JCM 4087</strain>
    </source>
</reference>
<name>A0ABP6IWW6_STRTU</name>
<evidence type="ECO:0000313" key="1">
    <source>
        <dbReference type="EMBL" id="GAA2912581.1"/>
    </source>
</evidence>
<proteinExistence type="predicted"/>
<gene>
    <name evidence="1" type="ORF">GCM10020221_05420</name>
</gene>
<sequence length="59" mass="6777">MLEEVERWLARRSWSAEDRPLDRLLAPPVSKRAELGRWVSTVRRGCYTLGGGSRHRQGA</sequence>
<accession>A0ABP6IWW6</accession>
<organism evidence="1 2">
    <name type="scientific">Streptomyces thioluteus</name>
    <dbReference type="NCBI Taxonomy" id="66431"/>
    <lineage>
        <taxon>Bacteria</taxon>
        <taxon>Bacillati</taxon>
        <taxon>Actinomycetota</taxon>
        <taxon>Actinomycetes</taxon>
        <taxon>Kitasatosporales</taxon>
        <taxon>Streptomycetaceae</taxon>
        <taxon>Streptomyces</taxon>
    </lineage>
</organism>
<comment type="caution">
    <text evidence="1">The sequence shown here is derived from an EMBL/GenBank/DDBJ whole genome shotgun (WGS) entry which is preliminary data.</text>
</comment>
<evidence type="ECO:0000313" key="2">
    <source>
        <dbReference type="Proteomes" id="UP001501102"/>
    </source>
</evidence>
<dbReference type="Proteomes" id="UP001501102">
    <property type="component" value="Unassembled WGS sequence"/>
</dbReference>
<evidence type="ECO:0008006" key="3">
    <source>
        <dbReference type="Google" id="ProtNLM"/>
    </source>
</evidence>
<protein>
    <recommendedName>
        <fullName evidence="3">Transposase</fullName>
    </recommendedName>
</protein>
<dbReference type="EMBL" id="BAAAXZ010000021">
    <property type="protein sequence ID" value="GAA2912581.1"/>
    <property type="molecule type" value="Genomic_DNA"/>
</dbReference>